<dbReference type="AlphaFoldDB" id="A0ABC8TAM2"/>
<protein>
    <submittedName>
        <fullName evidence="1">Uncharacterized protein</fullName>
    </submittedName>
</protein>
<evidence type="ECO:0000313" key="1">
    <source>
        <dbReference type="EMBL" id="CAK9164068.1"/>
    </source>
</evidence>
<accession>A0ABC8TAM2</accession>
<keyword evidence="2" id="KW-1185">Reference proteome</keyword>
<feature type="non-terminal residue" evidence="1">
    <location>
        <position position="1"/>
    </location>
</feature>
<comment type="caution">
    <text evidence="1">The sequence shown here is derived from an EMBL/GenBank/DDBJ whole genome shotgun (WGS) entry which is preliminary data.</text>
</comment>
<dbReference type="EMBL" id="CAUOFW020004158">
    <property type="protein sequence ID" value="CAK9164068.1"/>
    <property type="molecule type" value="Genomic_DNA"/>
</dbReference>
<reference evidence="1 2" key="1">
    <citation type="submission" date="2024-02" db="EMBL/GenBank/DDBJ databases">
        <authorList>
            <person name="Vignale AGUSTIN F."/>
            <person name="Sosa J E."/>
            <person name="Modenutti C."/>
        </authorList>
    </citation>
    <scope>NUCLEOTIDE SEQUENCE [LARGE SCALE GENOMIC DNA]</scope>
</reference>
<name>A0ABC8TAM2_9AQUA</name>
<organism evidence="1 2">
    <name type="scientific">Ilex paraguariensis</name>
    <name type="common">yerba mate</name>
    <dbReference type="NCBI Taxonomy" id="185542"/>
    <lineage>
        <taxon>Eukaryota</taxon>
        <taxon>Viridiplantae</taxon>
        <taxon>Streptophyta</taxon>
        <taxon>Embryophyta</taxon>
        <taxon>Tracheophyta</taxon>
        <taxon>Spermatophyta</taxon>
        <taxon>Magnoliopsida</taxon>
        <taxon>eudicotyledons</taxon>
        <taxon>Gunneridae</taxon>
        <taxon>Pentapetalae</taxon>
        <taxon>asterids</taxon>
        <taxon>campanulids</taxon>
        <taxon>Aquifoliales</taxon>
        <taxon>Aquifoliaceae</taxon>
        <taxon>Ilex</taxon>
    </lineage>
</organism>
<dbReference type="Proteomes" id="UP001642360">
    <property type="component" value="Unassembled WGS sequence"/>
</dbReference>
<gene>
    <name evidence="1" type="ORF">ILEXP_LOCUS33151</name>
</gene>
<proteinExistence type="predicted"/>
<sequence>TSSAMAHGSTQWQHCYPDPLHCYPDPSHSSAMAQRQHTPFTPISAATPAAIKTFSPISSTSAQVPPFPPFFRSAPFHQSHQAQPRCNGGFFFYLLSSLSVEALGL</sequence>
<evidence type="ECO:0000313" key="2">
    <source>
        <dbReference type="Proteomes" id="UP001642360"/>
    </source>
</evidence>